<keyword evidence="2" id="KW-0378">Hydrolase</keyword>
<dbReference type="Pfam" id="PF12697">
    <property type="entry name" value="Abhydrolase_6"/>
    <property type="match status" value="1"/>
</dbReference>
<dbReference type="AlphaFoldDB" id="A0A5N4W8T4"/>
<dbReference type="InterPro" id="IPR000073">
    <property type="entry name" value="AB_hydrolase_1"/>
</dbReference>
<protein>
    <submittedName>
        <fullName evidence="2">Alpha/beta fold hydrolase</fullName>
    </submittedName>
</protein>
<organism evidence="2 3">
    <name type="scientific">Acinetobacter tandoii</name>
    <dbReference type="NCBI Taxonomy" id="202954"/>
    <lineage>
        <taxon>Bacteria</taxon>
        <taxon>Pseudomonadati</taxon>
        <taxon>Pseudomonadota</taxon>
        <taxon>Gammaproteobacteria</taxon>
        <taxon>Moraxellales</taxon>
        <taxon>Moraxellaceae</taxon>
        <taxon>Acinetobacter</taxon>
    </lineage>
</organism>
<evidence type="ECO:0000313" key="2">
    <source>
        <dbReference type="EMBL" id="KAB1852113.1"/>
    </source>
</evidence>
<dbReference type="Gene3D" id="3.40.50.1820">
    <property type="entry name" value="alpha/beta hydrolase"/>
    <property type="match status" value="1"/>
</dbReference>
<dbReference type="Proteomes" id="UP000325788">
    <property type="component" value="Unassembled WGS sequence"/>
</dbReference>
<dbReference type="RefSeq" id="WP_016166082.1">
    <property type="nucleotide sequence ID" value="NZ_BBNK01000020.1"/>
</dbReference>
<evidence type="ECO:0000259" key="1">
    <source>
        <dbReference type="Pfam" id="PF12697"/>
    </source>
</evidence>
<evidence type="ECO:0000313" key="3">
    <source>
        <dbReference type="Proteomes" id="UP000325788"/>
    </source>
</evidence>
<accession>A0A5N4W8T4</accession>
<dbReference type="GO" id="GO:0016787">
    <property type="term" value="F:hydrolase activity"/>
    <property type="evidence" value="ECO:0007669"/>
    <property type="project" value="UniProtKB-KW"/>
</dbReference>
<name>A0A5N4W8T4_9GAMM</name>
<sequence length="243" mass="27366">MNASILLITGWGGGTQLLEPLQHKLQQQGYIVELINIFNAFDAETLQHHVELARRFDVIIGWSLGGQLATLLVQQLEQQFSEQKILISLASNPCFVAQPNWSTAMPQETFKQFKQSFQQDAVATLKRFGFLVCQGADSAKKDFIQMQKLIKPQPISLLEQGLVLLEQLNLAKTLAHYTGQQLHVFAEKDALVPCEIIQNMQQLLAENVKVVSIEHASHGFPCFQVEQTMQIIEDFLKQPLQAV</sequence>
<gene>
    <name evidence="2" type="ORF">F4W09_15320</name>
</gene>
<feature type="domain" description="AB hydrolase-1" evidence="1">
    <location>
        <begin position="46"/>
        <end position="223"/>
    </location>
</feature>
<dbReference type="EMBL" id="VXLD01000015">
    <property type="protein sequence ID" value="KAB1852113.1"/>
    <property type="molecule type" value="Genomic_DNA"/>
</dbReference>
<reference evidence="2 3" key="1">
    <citation type="submission" date="2019-09" db="EMBL/GenBank/DDBJ databases">
        <title>Draft genome sequence of Acinetobacter tandoii W4-4-4 isolated from environmental water sample.</title>
        <authorList>
            <person name="Wee S.K."/>
            <person name="Yan B."/>
            <person name="Mustaffa S.B."/>
            <person name="Yap E.P.H."/>
        </authorList>
    </citation>
    <scope>NUCLEOTIDE SEQUENCE [LARGE SCALE GENOMIC DNA]</scope>
    <source>
        <strain evidence="2 3">W4-4-4</strain>
    </source>
</reference>
<comment type="caution">
    <text evidence="2">The sequence shown here is derived from an EMBL/GenBank/DDBJ whole genome shotgun (WGS) entry which is preliminary data.</text>
</comment>
<dbReference type="InterPro" id="IPR029058">
    <property type="entry name" value="AB_hydrolase_fold"/>
</dbReference>
<proteinExistence type="predicted"/>
<dbReference type="SUPFAM" id="SSF53474">
    <property type="entry name" value="alpha/beta-Hydrolases"/>
    <property type="match status" value="1"/>
</dbReference>